<feature type="domain" description="PHP" evidence="9">
    <location>
        <begin position="8"/>
        <end position="225"/>
    </location>
</feature>
<evidence type="ECO:0000313" key="10">
    <source>
        <dbReference type="EMBL" id="SEQ20391.1"/>
    </source>
</evidence>
<dbReference type="RefSeq" id="WP_074642009.1">
    <property type="nucleotide sequence ID" value="NZ_FOFU01000003.1"/>
</dbReference>
<dbReference type="Gene3D" id="3.20.20.140">
    <property type="entry name" value="Metal-dependent hydrolases"/>
    <property type="match status" value="1"/>
</dbReference>
<evidence type="ECO:0000256" key="2">
    <source>
        <dbReference type="ARBA" id="ARBA00009152"/>
    </source>
</evidence>
<dbReference type="Pfam" id="PF02811">
    <property type="entry name" value="PHP"/>
    <property type="match status" value="1"/>
</dbReference>
<dbReference type="Proteomes" id="UP000182360">
    <property type="component" value="Unassembled WGS sequence"/>
</dbReference>
<evidence type="ECO:0000313" key="11">
    <source>
        <dbReference type="Proteomes" id="UP000182360"/>
    </source>
</evidence>
<proteinExistence type="inferred from homology"/>
<protein>
    <recommendedName>
        <fullName evidence="3 8">Histidinol-phosphatase</fullName>
        <shortName evidence="8">HolPase</shortName>
        <ecNumber evidence="3 8">3.1.3.15</ecNumber>
    </recommendedName>
</protein>
<dbReference type="InterPro" id="IPR016195">
    <property type="entry name" value="Pol/histidinol_Pase-like"/>
</dbReference>
<dbReference type="AlphaFoldDB" id="A0A1H9E408"/>
<dbReference type="PANTHER" id="PTHR21039">
    <property type="entry name" value="HISTIDINOL PHOSPHATASE-RELATED"/>
    <property type="match status" value="1"/>
</dbReference>
<dbReference type="CDD" id="cd12110">
    <property type="entry name" value="PHP_HisPPase_Hisj_like"/>
    <property type="match status" value="1"/>
</dbReference>
<comment type="catalytic activity">
    <reaction evidence="7 8">
        <text>L-histidinol phosphate + H2O = L-histidinol + phosphate</text>
        <dbReference type="Rhea" id="RHEA:14465"/>
        <dbReference type="ChEBI" id="CHEBI:15377"/>
        <dbReference type="ChEBI" id="CHEBI:43474"/>
        <dbReference type="ChEBI" id="CHEBI:57699"/>
        <dbReference type="ChEBI" id="CHEBI:57980"/>
        <dbReference type="EC" id="3.1.3.15"/>
    </reaction>
</comment>
<evidence type="ECO:0000259" key="9">
    <source>
        <dbReference type="Pfam" id="PF02811"/>
    </source>
</evidence>
<comment type="similarity">
    <text evidence="2 8">Belongs to the PHP hydrolase family. HisK subfamily.</text>
</comment>
<reference evidence="10 11" key="1">
    <citation type="submission" date="2016-10" db="EMBL/GenBank/DDBJ databases">
        <authorList>
            <person name="de Groot N.N."/>
        </authorList>
    </citation>
    <scope>NUCLEOTIDE SEQUENCE [LARGE SCALE GENOMIC DNA]</scope>
    <source>
        <strain evidence="10 11">B25</strain>
    </source>
</reference>
<dbReference type="GO" id="GO:0004401">
    <property type="term" value="F:histidinol-phosphatase activity"/>
    <property type="evidence" value="ECO:0007669"/>
    <property type="project" value="UniProtKB-UniRule"/>
</dbReference>
<keyword evidence="6 8" id="KW-0368">Histidine biosynthesis</keyword>
<name>A0A1H9E408_9SPIR</name>
<evidence type="ECO:0000256" key="3">
    <source>
        <dbReference type="ARBA" id="ARBA00013085"/>
    </source>
</evidence>
<evidence type="ECO:0000256" key="4">
    <source>
        <dbReference type="ARBA" id="ARBA00022605"/>
    </source>
</evidence>
<sequence length="294" mass="33348">MSLQKVNFHTHCTFCDGKNTAEEHVISAIEKGFTALGFSSHCFHPLNPEFYKPVDSIWHIPSENIKSYTQEINRLKAKYADQIKIFLGFEADYFDSPIYGTAIPDKAKYAEFSPDYLIGAVHYINTDKGFFTVDHKTEIVKENIERFYTKADGSIDGKQVVCDYFAAEREMLQKGNFDILAHSDLIRIRNTVLHFFDEEDTWYKDELKATAKVIAKAGVITEINTGAIARGNMDDTYPSQYFLELLHNNGVPVCINSDAHTVSNLDAAFDRAADNARRAGYTELVYPQNIVIKL</sequence>
<dbReference type="GO" id="GO:0005737">
    <property type="term" value="C:cytoplasm"/>
    <property type="evidence" value="ECO:0007669"/>
    <property type="project" value="TreeGrafter"/>
</dbReference>
<dbReference type="EMBL" id="FOFU01000003">
    <property type="protein sequence ID" value="SEQ20391.1"/>
    <property type="molecule type" value="Genomic_DNA"/>
</dbReference>
<dbReference type="UniPathway" id="UPA00031">
    <property type="reaction ID" value="UER00013"/>
</dbReference>
<evidence type="ECO:0000256" key="1">
    <source>
        <dbReference type="ARBA" id="ARBA00004970"/>
    </source>
</evidence>
<keyword evidence="5 8" id="KW-0378">Hydrolase</keyword>
<dbReference type="OrthoDB" id="9775255at2"/>
<evidence type="ECO:0000256" key="8">
    <source>
        <dbReference type="RuleBase" id="RU366003"/>
    </source>
</evidence>
<accession>A0A1H9E408</accession>
<dbReference type="PANTHER" id="PTHR21039:SF0">
    <property type="entry name" value="HISTIDINOL-PHOSPHATASE"/>
    <property type="match status" value="1"/>
</dbReference>
<evidence type="ECO:0000256" key="6">
    <source>
        <dbReference type="ARBA" id="ARBA00023102"/>
    </source>
</evidence>
<evidence type="ECO:0000256" key="7">
    <source>
        <dbReference type="ARBA" id="ARBA00049158"/>
    </source>
</evidence>
<dbReference type="InterPro" id="IPR004013">
    <property type="entry name" value="PHP_dom"/>
</dbReference>
<dbReference type="GO" id="GO:0000105">
    <property type="term" value="P:L-histidine biosynthetic process"/>
    <property type="evidence" value="ECO:0007669"/>
    <property type="project" value="UniProtKB-UniRule"/>
</dbReference>
<keyword evidence="4 8" id="KW-0028">Amino-acid biosynthesis</keyword>
<organism evidence="10 11">
    <name type="scientific">Treponema bryantii</name>
    <dbReference type="NCBI Taxonomy" id="163"/>
    <lineage>
        <taxon>Bacteria</taxon>
        <taxon>Pseudomonadati</taxon>
        <taxon>Spirochaetota</taxon>
        <taxon>Spirochaetia</taxon>
        <taxon>Spirochaetales</taxon>
        <taxon>Treponemataceae</taxon>
        <taxon>Treponema</taxon>
    </lineage>
</organism>
<gene>
    <name evidence="10" type="ORF">SAMN04487977_10311</name>
</gene>
<dbReference type="NCBIfam" id="TIGR01856">
    <property type="entry name" value="hisJ_fam"/>
    <property type="match status" value="1"/>
</dbReference>
<dbReference type="InterPro" id="IPR010140">
    <property type="entry name" value="Histidinol_P_phosphatase_HisJ"/>
</dbReference>
<dbReference type="SUPFAM" id="SSF89550">
    <property type="entry name" value="PHP domain-like"/>
    <property type="match status" value="1"/>
</dbReference>
<comment type="pathway">
    <text evidence="1 8">Amino-acid biosynthesis; L-histidine biosynthesis; L-histidine from 5-phospho-alpha-D-ribose 1-diphosphate: step 8/9.</text>
</comment>
<evidence type="ECO:0000256" key="5">
    <source>
        <dbReference type="ARBA" id="ARBA00022801"/>
    </source>
</evidence>
<dbReference type="EC" id="3.1.3.15" evidence="3 8"/>
<keyword evidence="11" id="KW-1185">Reference proteome</keyword>